<dbReference type="PANTHER" id="PTHR30390:SF6">
    <property type="entry name" value="DNAA INITIATOR-ASSOCIATING PROTEIN DIAA"/>
    <property type="match status" value="1"/>
</dbReference>
<dbReference type="Pfam" id="PF13580">
    <property type="entry name" value="SIS_2"/>
    <property type="match status" value="1"/>
</dbReference>
<sequence>MISPGNFTTQEMTTSSYSATIDELIDVLSRSKQLEESIYAAGSAIKQSILNGGKLITCGNGGSAADALHLSEELVGRYKAERRSLPAICLNADVTAITCIGNDYGFDYIYSRQLQGLGKPGDILVGFSTSGNSFNIIEAFTQARHQKITTIFLGGKNGGALKGTCNYEIIIPSNTTARIQEMHTLILHQWLEELDITDWSTLNL</sequence>
<dbReference type="Proteomes" id="UP000199679">
    <property type="component" value="Chromosome I"/>
</dbReference>
<dbReference type="RefSeq" id="WP_197684601.1">
    <property type="nucleotide sequence ID" value="NZ_LT629740.1"/>
</dbReference>
<organism evidence="2 3">
    <name type="scientific">Mucilaginibacter mallensis</name>
    <dbReference type="NCBI Taxonomy" id="652787"/>
    <lineage>
        <taxon>Bacteria</taxon>
        <taxon>Pseudomonadati</taxon>
        <taxon>Bacteroidota</taxon>
        <taxon>Sphingobacteriia</taxon>
        <taxon>Sphingobacteriales</taxon>
        <taxon>Sphingobacteriaceae</taxon>
        <taxon>Mucilaginibacter</taxon>
    </lineage>
</organism>
<dbReference type="PANTHER" id="PTHR30390">
    <property type="entry name" value="SEDOHEPTULOSE 7-PHOSPHATE ISOMERASE / DNAA INITIATOR-ASSOCIATING FACTOR FOR REPLICATION INITIATION"/>
    <property type="match status" value="1"/>
</dbReference>
<dbReference type="GO" id="GO:0016853">
    <property type="term" value="F:isomerase activity"/>
    <property type="evidence" value="ECO:0007669"/>
    <property type="project" value="UniProtKB-KW"/>
</dbReference>
<dbReference type="AlphaFoldDB" id="A0A1H1X956"/>
<dbReference type="InterPro" id="IPR035461">
    <property type="entry name" value="GmhA/DiaA"/>
</dbReference>
<reference evidence="2 3" key="1">
    <citation type="submission" date="2016-10" db="EMBL/GenBank/DDBJ databases">
        <authorList>
            <person name="de Groot N.N."/>
        </authorList>
    </citation>
    <scope>NUCLEOTIDE SEQUENCE [LARGE SCALE GENOMIC DNA]</scope>
    <source>
        <strain evidence="2 3">MP1X4</strain>
    </source>
</reference>
<dbReference type="STRING" id="652787.SAMN05216490_2393"/>
<proteinExistence type="predicted"/>
<evidence type="ECO:0000259" key="1">
    <source>
        <dbReference type="PROSITE" id="PS51464"/>
    </source>
</evidence>
<dbReference type="GO" id="GO:1901135">
    <property type="term" value="P:carbohydrate derivative metabolic process"/>
    <property type="evidence" value="ECO:0007669"/>
    <property type="project" value="InterPro"/>
</dbReference>
<dbReference type="PROSITE" id="PS51464">
    <property type="entry name" value="SIS"/>
    <property type="match status" value="1"/>
</dbReference>
<name>A0A1H1X956_MUCMA</name>
<dbReference type="SUPFAM" id="SSF53697">
    <property type="entry name" value="SIS domain"/>
    <property type="match status" value="1"/>
</dbReference>
<evidence type="ECO:0000313" key="2">
    <source>
        <dbReference type="EMBL" id="SDT05855.1"/>
    </source>
</evidence>
<keyword evidence="3" id="KW-1185">Reference proteome</keyword>
<keyword evidence="2" id="KW-0413">Isomerase</keyword>
<gene>
    <name evidence="2" type="ORF">SAMN05216490_2393</name>
</gene>
<evidence type="ECO:0000313" key="3">
    <source>
        <dbReference type="Proteomes" id="UP000199679"/>
    </source>
</evidence>
<accession>A0A1H1X956</accession>
<dbReference type="Gene3D" id="3.40.50.10490">
    <property type="entry name" value="Glucose-6-phosphate isomerase like protein, domain 1"/>
    <property type="match status" value="1"/>
</dbReference>
<dbReference type="InterPro" id="IPR050099">
    <property type="entry name" value="SIS_GmhA/DiaA_subfam"/>
</dbReference>
<dbReference type="InterPro" id="IPR046348">
    <property type="entry name" value="SIS_dom_sf"/>
</dbReference>
<protein>
    <submittedName>
        <fullName evidence="2">Phosphoheptose isomerase</fullName>
    </submittedName>
</protein>
<dbReference type="InterPro" id="IPR001347">
    <property type="entry name" value="SIS_dom"/>
</dbReference>
<dbReference type="GO" id="GO:0097367">
    <property type="term" value="F:carbohydrate derivative binding"/>
    <property type="evidence" value="ECO:0007669"/>
    <property type="project" value="InterPro"/>
</dbReference>
<dbReference type="EMBL" id="LT629740">
    <property type="protein sequence ID" value="SDT05855.1"/>
    <property type="molecule type" value="Genomic_DNA"/>
</dbReference>
<feature type="domain" description="SIS" evidence="1">
    <location>
        <begin position="45"/>
        <end position="202"/>
    </location>
</feature>
<dbReference type="CDD" id="cd05006">
    <property type="entry name" value="SIS_GmhA"/>
    <property type="match status" value="1"/>
</dbReference>